<evidence type="ECO:0000313" key="2">
    <source>
        <dbReference type="EMBL" id="KAJ5523733.1"/>
    </source>
</evidence>
<comment type="caution">
    <text evidence="2">The sequence shown here is derived from an EMBL/GenBank/DDBJ whole genome shotgun (WGS) entry which is preliminary data.</text>
</comment>
<keyword evidence="3" id="KW-1185">Reference proteome</keyword>
<protein>
    <submittedName>
        <fullName evidence="2">Uncharacterized protein</fullName>
    </submittedName>
</protein>
<accession>A0AAD6CIG2</accession>
<feature type="transmembrane region" description="Helical" evidence="1">
    <location>
        <begin position="185"/>
        <end position="208"/>
    </location>
</feature>
<feature type="transmembrane region" description="Helical" evidence="1">
    <location>
        <begin position="34"/>
        <end position="58"/>
    </location>
</feature>
<reference evidence="2 3" key="1">
    <citation type="journal article" date="2023" name="IMA Fungus">
        <title>Comparative genomic study of the Penicillium genus elucidates a diverse pangenome and 15 lateral gene transfer events.</title>
        <authorList>
            <person name="Petersen C."/>
            <person name="Sorensen T."/>
            <person name="Nielsen M.R."/>
            <person name="Sondergaard T.E."/>
            <person name="Sorensen J.L."/>
            <person name="Fitzpatrick D.A."/>
            <person name="Frisvad J.C."/>
            <person name="Nielsen K.L."/>
        </authorList>
    </citation>
    <scope>NUCLEOTIDE SEQUENCE [LARGE SCALE GENOMIC DNA]</scope>
    <source>
        <strain evidence="2 3">IBT 35679</strain>
    </source>
</reference>
<keyword evidence="1" id="KW-1133">Transmembrane helix</keyword>
<dbReference type="AlphaFoldDB" id="A0AAD6CIG2"/>
<keyword evidence="1" id="KW-0812">Transmembrane</keyword>
<gene>
    <name evidence="2" type="ORF">N7494_010383</name>
</gene>
<dbReference type="EMBL" id="JAQIZZ010000008">
    <property type="protein sequence ID" value="KAJ5523733.1"/>
    <property type="molecule type" value="Genomic_DNA"/>
</dbReference>
<evidence type="ECO:0000256" key="1">
    <source>
        <dbReference type="SAM" id="Phobius"/>
    </source>
</evidence>
<proteinExistence type="predicted"/>
<feature type="transmembrane region" description="Helical" evidence="1">
    <location>
        <begin position="116"/>
        <end position="139"/>
    </location>
</feature>
<feature type="transmembrane region" description="Helical" evidence="1">
    <location>
        <begin position="78"/>
        <end position="104"/>
    </location>
</feature>
<evidence type="ECO:0000313" key="3">
    <source>
        <dbReference type="Proteomes" id="UP001220324"/>
    </source>
</evidence>
<name>A0AAD6CIG2_9EURO</name>
<keyword evidence="1" id="KW-0472">Membrane</keyword>
<dbReference type="Proteomes" id="UP001220324">
    <property type="component" value="Unassembled WGS sequence"/>
</dbReference>
<sequence length="235" mass="25570">MSSGSSTTGSNAFSSDTDESEFLKKNRVLHRARLGLSLLIFIAAVAIIPCEAVPFHHYRTTAKWASSGLALWPMNFDIRPTVAALACGCVIGVLNLAYVVAALLPLPQSRIKLLNSYSSASATAGFITALVGLLFIIYLPSSSYPTGFNENETLHSWTCKWKYSSSDDITPIHFARDCHSTSAGFGLLCLTLGLEILMGMAAAAGTWFQKDVGRRREEQVQLEKLEIATKQAYKN</sequence>
<organism evidence="2 3">
    <name type="scientific">Penicillium frequentans</name>
    <dbReference type="NCBI Taxonomy" id="3151616"/>
    <lineage>
        <taxon>Eukaryota</taxon>
        <taxon>Fungi</taxon>
        <taxon>Dikarya</taxon>
        <taxon>Ascomycota</taxon>
        <taxon>Pezizomycotina</taxon>
        <taxon>Eurotiomycetes</taxon>
        <taxon>Eurotiomycetidae</taxon>
        <taxon>Eurotiales</taxon>
        <taxon>Aspergillaceae</taxon>
        <taxon>Penicillium</taxon>
    </lineage>
</organism>